<evidence type="ECO:0000313" key="2">
    <source>
        <dbReference type="Proteomes" id="UP000216004"/>
    </source>
</evidence>
<reference evidence="1 2" key="1">
    <citation type="journal article" date="2017" name="BMC Genomics">
        <title>Comparative genomic and phylogenomic analyses of the Bifidobacteriaceae family.</title>
        <authorList>
            <person name="Lugli G.A."/>
            <person name="Milani C."/>
            <person name="Turroni F."/>
            <person name="Duranti S."/>
            <person name="Mancabelli L."/>
            <person name="Mangifesta M."/>
            <person name="Ferrario C."/>
            <person name="Modesto M."/>
            <person name="Mattarelli P."/>
            <person name="Jiri K."/>
            <person name="van Sinderen D."/>
            <person name="Ventura M."/>
        </authorList>
    </citation>
    <scope>NUCLEOTIDE SEQUENCE [LARGE SCALE GENOMIC DNA]</scope>
    <source>
        <strain evidence="1 2">DSM 22924</strain>
    </source>
</reference>
<comment type="caution">
    <text evidence="1">The sequence shown here is derived from an EMBL/GenBank/DDBJ whole genome shotgun (WGS) entry which is preliminary data.</text>
</comment>
<proteinExistence type="predicted"/>
<dbReference type="AlphaFoldDB" id="A0A261EVE1"/>
<dbReference type="EMBL" id="MWWS01000002">
    <property type="protein sequence ID" value="OZG50829.1"/>
    <property type="molecule type" value="Genomic_DNA"/>
</dbReference>
<name>A0A261EVE1_9BIFI</name>
<dbReference type="Proteomes" id="UP000216004">
    <property type="component" value="Unassembled WGS sequence"/>
</dbReference>
<evidence type="ECO:0000313" key="1">
    <source>
        <dbReference type="EMBL" id="OZG50829.1"/>
    </source>
</evidence>
<protein>
    <submittedName>
        <fullName evidence="1">Uncharacterized protein</fullName>
    </submittedName>
</protein>
<gene>
    <name evidence="1" type="ORF">BOCO_0015</name>
</gene>
<sequence length="33" mass="4080">MQYYRKSKTLVNDTVIKRLLLFEQINAWYKTNT</sequence>
<organism evidence="1 2">
    <name type="scientific">Bombiscardovia coagulans</name>
    <dbReference type="NCBI Taxonomy" id="686666"/>
    <lineage>
        <taxon>Bacteria</taxon>
        <taxon>Bacillati</taxon>
        <taxon>Actinomycetota</taxon>
        <taxon>Actinomycetes</taxon>
        <taxon>Bifidobacteriales</taxon>
        <taxon>Bifidobacteriaceae</taxon>
        <taxon>Bombiscardovia</taxon>
    </lineage>
</organism>
<keyword evidence="2" id="KW-1185">Reference proteome</keyword>
<accession>A0A261EVE1</accession>